<evidence type="ECO:0000313" key="7">
    <source>
        <dbReference type="Proteomes" id="UP000324639"/>
    </source>
</evidence>
<accession>A0A9X9L7E0</accession>
<comment type="catalytic activity">
    <reaction evidence="3">
        <text>L-seryl-[protein] + ATP = O-phospho-L-seryl-[protein] + ADP + H(+)</text>
        <dbReference type="Rhea" id="RHEA:17989"/>
        <dbReference type="Rhea" id="RHEA-COMP:9863"/>
        <dbReference type="Rhea" id="RHEA-COMP:11604"/>
        <dbReference type="ChEBI" id="CHEBI:15378"/>
        <dbReference type="ChEBI" id="CHEBI:29999"/>
        <dbReference type="ChEBI" id="CHEBI:30616"/>
        <dbReference type="ChEBI" id="CHEBI:83421"/>
        <dbReference type="ChEBI" id="CHEBI:456216"/>
        <dbReference type="EC" id="2.7.11.1"/>
    </reaction>
</comment>
<dbReference type="EC" id="2.7.11.1" evidence="1"/>
<feature type="compositionally biased region" description="Basic residues" evidence="4">
    <location>
        <begin position="461"/>
        <end position="479"/>
    </location>
</feature>
<sequence>MSTFIDNTAYFAENPLSKIILSFKGVCAICHFDISQLILDENADLQSMRVPMENLLTSLTFYAQNNAVPSSINEDTDIRLTSIAKRLALHSIQLTSFIPLINSIITNATDIELWNEVTELLDTHEPMQSPETNVPSAKQGDARHRRCTAPYEGADQMMETLKEALRTELAGTIFENVGGFYAKYFEGTTWAGQCKEIAKRYENRPDKSTFKFPKDPTEKNVWQWIKAVQAEFIEPYKPDESCESKDNFPLRADAFHTTGPGQIDGGLAIRQIDIFIKSREKAAKAHDWRDILVLGELTELSSAQWVDKFLQLSVYMREIFSAQPLRQFAHGFLMFGTQPQLWISWRAVGRLSEVELLMRARNVRGVATLIGSRNYVKISDLRSGLTFTEEMNKDIHPLEMKMTTAGNSLQSGSSNPDGNVELSKGVKRESQSVAGGANKKLRRSKNSCVLSISRQALHNASKARVRKNGKSTSTRKKPVSKTILNPATTNANPVTQDATTETPSVSISLPAESSYSLAEGLNSSLGKRPRNADESDAEVQTVSEPDLKRLCISSNVGESLSEAVAEAVSNQVTNDPSAPAEQAVDNAESVPAVSKADVIMADDSMVYRNRWETVIAAKPFGRAIDEKTTPMELICGLRDAIKGHQSLYMETKILHRDISMNNIILTEPKRNDGCHGVLIDLDLAISLTDDDCSESSKTLTGTMEFMAVGLLYQYAYETKNGCYNTYRHDLESFFFVLISVCIRFGWGSKISPHLGMLRKWYKGFKSNTLDVFSPKFACLKGLASTLQKILFERKNALWLETDPCPHNLYNAILKAFDDVIMKLKCESQSFE</sequence>
<gene>
    <name evidence="6" type="ORF">BGT96224V316_LOCUS385</name>
</gene>
<evidence type="ECO:0000256" key="4">
    <source>
        <dbReference type="SAM" id="MobiDB-lite"/>
    </source>
</evidence>
<evidence type="ECO:0000259" key="5">
    <source>
        <dbReference type="Pfam" id="PF17667"/>
    </source>
</evidence>
<dbReference type="Gene3D" id="1.10.510.10">
    <property type="entry name" value="Transferase(Phosphotransferase) domain 1"/>
    <property type="match status" value="1"/>
</dbReference>
<dbReference type="InterPro" id="IPR040976">
    <property type="entry name" value="Pkinase_fungal"/>
</dbReference>
<dbReference type="InterPro" id="IPR008266">
    <property type="entry name" value="Tyr_kinase_AS"/>
</dbReference>
<dbReference type="Pfam" id="PF17667">
    <property type="entry name" value="Pkinase_fungal"/>
    <property type="match status" value="2"/>
</dbReference>
<organism evidence="6 7">
    <name type="scientific">Blumeria graminis f. sp. tritici</name>
    <dbReference type="NCBI Taxonomy" id="62690"/>
    <lineage>
        <taxon>Eukaryota</taxon>
        <taxon>Fungi</taxon>
        <taxon>Dikarya</taxon>
        <taxon>Ascomycota</taxon>
        <taxon>Pezizomycotina</taxon>
        <taxon>Leotiomycetes</taxon>
        <taxon>Erysiphales</taxon>
        <taxon>Erysiphaceae</taxon>
        <taxon>Blumeria</taxon>
    </lineage>
</organism>
<protein>
    <recommendedName>
        <fullName evidence="1">non-specific serine/threonine protein kinase</fullName>
        <ecNumber evidence="1">2.7.11.1</ecNumber>
    </recommendedName>
</protein>
<dbReference type="PANTHER" id="PTHR38248:SF2">
    <property type="entry name" value="FUNK1 11"/>
    <property type="match status" value="1"/>
</dbReference>
<dbReference type="AlphaFoldDB" id="A0A9X9L7E0"/>
<dbReference type="PANTHER" id="PTHR38248">
    <property type="entry name" value="FUNK1 6"/>
    <property type="match status" value="1"/>
</dbReference>
<evidence type="ECO:0000256" key="3">
    <source>
        <dbReference type="ARBA" id="ARBA00048679"/>
    </source>
</evidence>
<evidence type="ECO:0000313" key="6">
    <source>
        <dbReference type="EMBL" id="VCU39136.1"/>
    </source>
</evidence>
<dbReference type="EMBL" id="LR026984">
    <property type="protein sequence ID" value="VCU39136.1"/>
    <property type="molecule type" value="Genomic_DNA"/>
</dbReference>
<feature type="compositionally biased region" description="Polar residues" evidence="4">
    <location>
        <begin position="405"/>
        <end position="417"/>
    </location>
</feature>
<feature type="domain" description="Fungal-type protein kinase" evidence="5">
    <location>
        <begin position="344"/>
        <end position="741"/>
    </location>
</feature>
<evidence type="ECO:0000256" key="2">
    <source>
        <dbReference type="ARBA" id="ARBA00047899"/>
    </source>
</evidence>
<feature type="domain" description="Fungal-type protein kinase" evidence="5">
    <location>
        <begin position="271"/>
        <end position="343"/>
    </location>
</feature>
<comment type="catalytic activity">
    <reaction evidence="2">
        <text>L-threonyl-[protein] + ATP = O-phospho-L-threonyl-[protein] + ADP + H(+)</text>
        <dbReference type="Rhea" id="RHEA:46608"/>
        <dbReference type="Rhea" id="RHEA-COMP:11060"/>
        <dbReference type="Rhea" id="RHEA-COMP:11605"/>
        <dbReference type="ChEBI" id="CHEBI:15378"/>
        <dbReference type="ChEBI" id="CHEBI:30013"/>
        <dbReference type="ChEBI" id="CHEBI:30616"/>
        <dbReference type="ChEBI" id="CHEBI:61977"/>
        <dbReference type="ChEBI" id="CHEBI:456216"/>
        <dbReference type="EC" id="2.7.11.1"/>
    </reaction>
</comment>
<dbReference type="PROSITE" id="PS00109">
    <property type="entry name" value="PROTEIN_KINASE_TYR"/>
    <property type="match status" value="1"/>
</dbReference>
<dbReference type="SUPFAM" id="SSF56112">
    <property type="entry name" value="Protein kinase-like (PK-like)"/>
    <property type="match status" value="1"/>
</dbReference>
<keyword evidence="7" id="KW-1185">Reference proteome</keyword>
<dbReference type="GO" id="GO:0004674">
    <property type="term" value="F:protein serine/threonine kinase activity"/>
    <property type="evidence" value="ECO:0007669"/>
    <property type="project" value="UniProtKB-EC"/>
</dbReference>
<feature type="compositionally biased region" description="Polar residues" evidence="4">
    <location>
        <begin position="482"/>
        <end position="525"/>
    </location>
</feature>
<reference evidence="6 7" key="1">
    <citation type="submission" date="2018-08" db="EMBL/GenBank/DDBJ databases">
        <authorList>
            <person name="Muller C M."/>
        </authorList>
    </citation>
    <scope>NUCLEOTIDE SEQUENCE [LARGE SCALE GENOMIC DNA]</scope>
</reference>
<feature type="region of interest" description="Disordered" evidence="4">
    <location>
        <begin position="126"/>
        <end position="145"/>
    </location>
</feature>
<proteinExistence type="predicted"/>
<feature type="region of interest" description="Disordered" evidence="4">
    <location>
        <begin position="405"/>
        <end position="440"/>
    </location>
</feature>
<evidence type="ECO:0000256" key="1">
    <source>
        <dbReference type="ARBA" id="ARBA00012513"/>
    </source>
</evidence>
<name>A0A9X9L7E0_BLUGR</name>
<dbReference type="InterPro" id="IPR011009">
    <property type="entry name" value="Kinase-like_dom_sf"/>
</dbReference>
<dbReference type="Proteomes" id="UP000324639">
    <property type="component" value="Chromosome Bgt_-01"/>
</dbReference>
<feature type="region of interest" description="Disordered" evidence="4">
    <location>
        <begin position="459"/>
        <end position="542"/>
    </location>
</feature>